<dbReference type="UniPathway" id="UPA00078"/>
<dbReference type="PANTHER" id="PTHR43210">
    <property type="entry name" value="DETHIOBIOTIN SYNTHETASE"/>
    <property type="match status" value="1"/>
</dbReference>
<dbReference type="InterPro" id="IPR004472">
    <property type="entry name" value="DTB_synth_BioD"/>
</dbReference>
<dbReference type="RefSeq" id="XP_065203072.1">
    <property type="nucleotide sequence ID" value="XM_065347000.1"/>
</dbReference>
<dbReference type="GeneID" id="135833280"/>
<dbReference type="EMBL" id="KF021960">
    <property type="protein sequence ID" value="AGR65711.1"/>
    <property type="molecule type" value="mRNA"/>
</dbReference>
<reference evidence="1" key="1">
    <citation type="journal article" date="2013" name="Cell">
        <title>Horizontal gene transfer from diverse bacteria to an insect genome enables a tripartite nested mealybug symbiosis.</title>
        <authorList>
            <person name="Husnik F."/>
            <person name="Nikoh N."/>
            <person name="Koga R."/>
            <person name="Ross L."/>
            <person name="Duncan R.P."/>
            <person name="Fujie M."/>
            <person name="Tanaka M."/>
            <person name="Satoh N."/>
            <person name="Bachtrog D."/>
            <person name="Wilson A.C."/>
            <person name="von Dohlen C.D."/>
            <person name="Fukatsu T."/>
            <person name="McCutcheon J.P."/>
        </authorList>
    </citation>
    <scope>NUCLEOTIDE SEQUENCE</scope>
</reference>
<dbReference type="PANTHER" id="PTHR43210:SF5">
    <property type="entry name" value="DETHIOBIOTIN SYNTHETASE"/>
    <property type="match status" value="1"/>
</dbReference>
<proteinExistence type="evidence at transcript level"/>
<dbReference type="CDD" id="cd03109">
    <property type="entry name" value="DTBS"/>
    <property type="match status" value="1"/>
</dbReference>
<sequence length="202" mass="22431">MKVFITGTDTDIGKTLISSWICLHTGYTYFKPIQTGNTMTVDSAIVERLASAKILPEIYSYSQPLAPHLAAKLDNSFIDISLIKLPEEEVVIEGAGGLMVPLNEKQMMVDLMKQLQIPVILVASSKLGTINHTLLSLEALRIRNIPVLGVILNGDYDCNNKEAIEFFGKTRVLACFPKILHVSRDALFKVKLTKELRAIFQV</sequence>
<dbReference type="GO" id="GO:0004141">
    <property type="term" value="F:dethiobiotin synthase activity"/>
    <property type="evidence" value="ECO:0007669"/>
    <property type="project" value="InterPro"/>
</dbReference>
<dbReference type="GO" id="GO:0005524">
    <property type="term" value="F:ATP binding"/>
    <property type="evidence" value="ECO:0007669"/>
    <property type="project" value="InterPro"/>
</dbReference>
<dbReference type="NCBIfam" id="TIGR00347">
    <property type="entry name" value="bioD"/>
    <property type="match status" value="1"/>
</dbReference>
<dbReference type="SUPFAM" id="SSF52540">
    <property type="entry name" value="P-loop containing nucleoside triphosphate hydrolases"/>
    <property type="match status" value="1"/>
</dbReference>
<dbReference type="Gene3D" id="3.40.50.300">
    <property type="entry name" value="P-loop containing nucleotide triphosphate hydrolases"/>
    <property type="match status" value="1"/>
</dbReference>
<accession>S5NTI1</accession>
<protein>
    <submittedName>
        <fullName evidence="1">Dethiobiotin synthase</fullName>
    </submittedName>
</protein>
<name>S5NTI1_9HEMI</name>
<dbReference type="GO" id="GO:0000287">
    <property type="term" value="F:magnesium ion binding"/>
    <property type="evidence" value="ECO:0007669"/>
    <property type="project" value="InterPro"/>
</dbReference>
<dbReference type="AlphaFoldDB" id="S5NTI1"/>
<dbReference type="PIRSF" id="PIRSF006755">
    <property type="entry name" value="DTB_synth"/>
    <property type="match status" value="1"/>
</dbReference>
<dbReference type="GO" id="GO:0009102">
    <property type="term" value="P:biotin biosynthetic process"/>
    <property type="evidence" value="ECO:0007669"/>
    <property type="project" value="UniProtKB-UniPathway"/>
</dbReference>
<dbReference type="Pfam" id="PF13500">
    <property type="entry name" value="AAA_26"/>
    <property type="match status" value="1"/>
</dbReference>
<reference evidence="1" key="2">
    <citation type="submission" date="2013-05" db="EMBL/GenBank/DDBJ databases">
        <authorList>
            <person name="McCutcheon J."/>
        </authorList>
    </citation>
    <scope>NUCLEOTIDE SEQUENCE</scope>
</reference>
<evidence type="ECO:0000313" key="1">
    <source>
        <dbReference type="EMBL" id="AGR65711.1"/>
    </source>
</evidence>
<dbReference type="GO" id="GO:0005829">
    <property type="term" value="C:cytosol"/>
    <property type="evidence" value="ECO:0007669"/>
    <property type="project" value="TreeGrafter"/>
</dbReference>
<dbReference type="InterPro" id="IPR027417">
    <property type="entry name" value="P-loop_NTPase"/>
</dbReference>
<organism evidence="1">
    <name type="scientific">Planococcus citri</name>
    <name type="common">citrus mealybug</name>
    <dbReference type="NCBI Taxonomy" id="170843"/>
    <lineage>
        <taxon>Eukaryota</taxon>
        <taxon>Metazoa</taxon>
        <taxon>Ecdysozoa</taxon>
        <taxon>Arthropoda</taxon>
        <taxon>Hexapoda</taxon>
        <taxon>Insecta</taxon>
        <taxon>Pterygota</taxon>
        <taxon>Neoptera</taxon>
        <taxon>Paraneoptera</taxon>
        <taxon>Hemiptera</taxon>
        <taxon>Sternorrhyncha</taxon>
        <taxon>Coccoidea</taxon>
        <taxon>Pseudococcidae</taxon>
        <taxon>Planococcus</taxon>
    </lineage>
</organism>
<dbReference type="HAMAP" id="MF_00336">
    <property type="entry name" value="BioD"/>
    <property type="match status" value="1"/>
</dbReference>